<dbReference type="Proteomes" id="UP000317909">
    <property type="component" value="Chromosome"/>
</dbReference>
<dbReference type="CDD" id="cd00397">
    <property type="entry name" value="DNA_BRE_C"/>
    <property type="match status" value="1"/>
</dbReference>
<evidence type="ECO:0000259" key="3">
    <source>
        <dbReference type="PROSITE" id="PS51898"/>
    </source>
</evidence>
<dbReference type="KEGG" id="llh:I41_32200"/>
<dbReference type="GO" id="GO:0015074">
    <property type="term" value="P:DNA integration"/>
    <property type="evidence" value="ECO:0007669"/>
    <property type="project" value="InterPro"/>
</dbReference>
<dbReference type="RefSeq" id="WP_145433822.1">
    <property type="nucleotide sequence ID" value="NZ_CP036339.1"/>
</dbReference>
<sequence>MAKSNKPPSVRLGRVVGRCFQLRYTDPETQKEIRISTKTHNEAEAMEQKADLEAKLRLGIEAKPKRRAVGGANMPWQDFRDAYTRIHVSTLKDPQAVEYRLDVIERILSPRNLGDVANAEALHDLQSRLLAGEAPSRGRKAGPVAPRSPHSVRTTMAVVLAALNWAAGLGWIEAVPRIKRLKTSKLKAMKGRPLTASEFAAMLRATRGVVGVEAARSWRLLLRGLWESGLRLGELLAVHWSDPRYIVPTFGEGLPTLAIPATRQKNATEESIPLLPGFERLLLRTPAGRRRGFAFNPQGIRTDGRKPRQGRPSAKWASKIVTRIGKASGVIVSPATPGKPAKHASSHDLRRSLADRLIAAGVLERDVAAIMRHANVATTRRFYAPENTQRTAEAIRQRLATAKGT</sequence>
<dbReference type="AlphaFoldDB" id="A0A517U073"/>
<name>A0A517U073_9BACT</name>
<dbReference type="GO" id="GO:0006310">
    <property type="term" value="P:DNA recombination"/>
    <property type="evidence" value="ECO:0007669"/>
    <property type="project" value="UniProtKB-KW"/>
</dbReference>
<proteinExistence type="predicted"/>
<dbReference type="EMBL" id="CP036339">
    <property type="protein sequence ID" value="QDT74026.1"/>
    <property type="molecule type" value="Genomic_DNA"/>
</dbReference>
<dbReference type="PROSITE" id="PS51898">
    <property type="entry name" value="TYR_RECOMBINASE"/>
    <property type="match status" value="1"/>
</dbReference>
<evidence type="ECO:0000256" key="2">
    <source>
        <dbReference type="SAM" id="MobiDB-lite"/>
    </source>
</evidence>
<organism evidence="4 5">
    <name type="scientific">Lacipirellula limnantheis</name>
    <dbReference type="NCBI Taxonomy" id="2528024"/>
    <lineage>
        <taxon>Bacteria</taxon>
        <taxon>Pseudomonadati</taxon>
        <taxon>Planctomycetota</taxon>
        <taxon>Planctomycetia</taxon>
        <taxon>Pirellulales</taxon>
        <taxon>Lacipirellulaceae</taxon>
        <taxon>Lacipirellula</taxon>
    </lineage>
</organism>
<dbReference type="Gene3D" id="1.10.443.10">
    <property type="entry name" value="Intergrase catalytic core"/>
    <property type="match status" value="1"/>
</dbReference>
<gene>
    <name evidence="4" type="ORF">I41_32200</name>
</gene>
<dbReference type="InterPro" id="IPR002104">
    <property type="entry name" value="Integrase_catalytic"/>
</dbReference>
<evidence type="ECO:0000256" key="1">
    <source>
        <dbReference type="ARBA" id="ARBA00023172"/>
    </source>
</evidence>
<dbReference type="PANTHER" id="PTHR30349">
    <property type="entry name" value="PHAGE INTEGRASE-RELATED"/>
    <property type="match status" value="1"/>
</dbReference>
<dbReference type="SUPFAM" id="SSF56349">
    <property type="entry name" value="DNA breaking-rejoining enzymes"/>
    <property type="match status" value="1"/>
</dbReference>
<dbReference type="OrthoDB" id="266605at2"/>
<accession>A0A517U073</accession>
<reference evidence="4 5" key="1">
    <citation type="submission" date="2019-02" db="EMBL/GenBank/DDBJ databases">
        <title>Deep-cultivation of Planctomycetes and their phenomic and genomic characterization uncovers novel biology.</title>
        <authorList>
            <person name="Wiegand S."/>
            <person name="Jogler M."/>
            <person name="Boedeker C."/>
            <person name="Pinto D."/>
            <person name="Vollmers J."/>
            <person name="Rivas-Marin E."/>
            <person name="Kohn T."/>
            <person name="Peeters S.H."/>
            <person name="Heuer A."/>
            <person name="Rast P."/>
            <person name="Oberbeckmann S."/>
            <person name="Bunk B."/>
            <person name="Jeske O."/>
            <person name="Meyerdierks A."/>
            <person name="Storesund J.E."/>
            <person name="Kallscheuer N."/>
            <person name="Luecker S."/>
            <person name="Lage O.M."/>
            <person name="Pohl T."/>
            <person name="Merkel B.J."/>
            <person name="Hornburger P."/>
            <person name="Mueller R.-W."/>
            <person name="Bruemmer F."/>
            <person name="Labrenz M."/>
            <person name="Spormann A.M."/>
            <person name="Op den Camp H."/>
            <person name="Overmann J."/>
            <person name="Amann R."/>
            <person name="Jetten M.S.M."/>
            <person name="Mascher T."/>
            <person name="Medema M.H."/>
            <person name="Devos D.P."/>
            <person name="Kaster A.-K."/>
            <person name="Ovreas L."/>
            <person name="Rohde M."/>
            <person name="Galperin M.Y."/>
            <person name="Jogler C."/>
        </authorList>
    </citation>
    <scope>NUCLEOTIDE SEQUENCE [LARGE SCALE GENOMIC DNA]</scope>
    <source>
        <strain evidence="4 5">I41</strain>
    </source>
</reference>
<keyword evidence="5" id="KW-1185">Reference proteome</keyword>
<protein>
    <submittedName>
        <fullName evidence="4">Site-specific tyrosine recombinase XerC</fullName>
    </submittedName>
</protein>
<evidence type="ECO:0000313" key="4">
    <source>
        <dbReference type="EMBL" id="QDT74026.1"/>
    </source>
</evidence>
<dbReference type="PANTHER" id="PTHR30349:SF64">
    <property type="entry name" value="PROPHAGE INTEGRASE INTD-RELATED"/>
    <property type="match status" value="1"/>
</dbReference>
<feature type="region of interest" description="Disordered" evidence="2">
    <location>
        <begin position="293"/>
        <end position="313"/>
    </location>
</feature>
<dbReference type="InterPro" id="IPR011010">
    <property type="entry name" value="DNA_brk_join_enz"/>
</dbReference>
<feature type="domain" description="Tyr recombinase" evidence="3">
    <location>
        <begin position="189"/>
        <end position="396"/>
    </location>
</feature>
<dbReference type="InterPro" id="IPR050090">
    <property type="entry name" value="Tyrosine_recombinase_XerCD"/>
</dbReference>
<dbReference type="Pfam" id="PF00589">
    <property type="entry name" value="Phage_integrase"/>
    <property type="match status" value="1"/>
</dbReference>
<dbReference type="InterPro" id="IPR013762">
    <property type="entry name" value="Integrase-like_cat_sf"/>
</dbReference>
<evidence type="ECO:0000313" key="5">
    <source>
        <dbReference type="Proteomes" id="UP000317909"/>
    </source>
</evidence>
<dbReference type="GO" id="GO:0003677">
    <property type="term" value="F:DNA binding"/>
    <property type="evidence" value="ECO:0007669"/>
    <property type="project" value="InterPro"/>
</dbReference>
<keyword evidence="1" id="KW-0233">DNA recombination</keyword>